<feature type="non-terminal residue" evidence="2">
    <location>
        <position position="1"/>
    </location>
</feature>
<evidence type="ECO:0000313" key="2">
    <source>
        <dbReference type="EMBL" id="MED6214944.1"/>
    </source>
</evidence>
<keyword evidence="3" id="KW-1185">Reference proteome</keyword>
<proteinExistence type="predicted"/>
<evidence type="ECO:0000313" key="3">
    <source>
        <dbReference type="Proteomes" id="UP001341840"/>
    </source>
</evidence>
<name>A0ABU6YYA8_9FABA</name>
<dbReference type="EMBL" id="JASCZI010246680">
    <property type="protein sequence ID" value="MED6214944.1"/>
    <property type="molecule type" value="Genomic_DNA"/>
</dbReference>
<sequence length="101" mass="11068">SQAHQCFYVKDPYEANKHYAMVAPPRDLFLTSEGGETESRQPFSGELDDNLTSPAIPSYDGELALERTELGPTVIEVAPHTKSAEDLEADSTDKSDSNYSS</sequence>
<feature type="compositionally biased region" description="Basic and acidic residues" evidence="1">
    <location>
        <begin position="91"/>
        <end position="101"/>
    </location>
</feature>
<gene>
    <name evidence="2" type="ORF">PIB30_108371</name>
</gene>
<feature type="region of interest" description="Disordered" evidence="1">
    <location>
        <begin position="77"/>
        <end position="101"/>
    </location>
</feature>
<evidence type="ECO:0000256" key="1">
    <source>
        <dbReference type="SAM" id="MobiDB-lite"/>
    </source>
</evidence>
<organism evidence="2 3">
    <name type="scientific">Stylosanthes scabra</name>
    <dbReference type="NCBI Taxonomy" id="79078"/>
    <lineage>
        <taxon>Eukaryota</taxon>
        <taxon>Viridiplantae</taxon>
        <taxon>Streptophyta</taxon>
        <taxon>Embryophyta</taxon>
        <taxon>Tracheophyta</taxon>
        <taxon>Spermatophyta</taxon>
        <taxon>Magnoliopsida</taxon>
        <taxon>eudicotyledons</taxon>
        <taxon>Gunneridae</taxon>
        <taxon>Pentapetalae</taxon>
        <taxon>rosids</taxon>
        <taxon>fabids</taxon>
        <taxon>Fabales</taxon>
        <taxon>Fabaceae</taxon>
        <taxon>Papilionoideae</taxon>
        <taxon>50 kb inversion clade</taxon>
        <taxon>dalbergioids sensu lato</taxon>
        <taxon>Dalbergieae</taxon>
        <taxon>Pterocarpus clade</taxon>
        <taxon>Stylosanthes</taxon>
    </lineage>
</organism>
<protein>
    <submittedName>
        <fullName evidence="2">Uncharacterized protein</fullName>
    </submittedName>
</protein>
<accession>A0ABU6YYA8</accession>
<reference evidence="2 3" key="1">
    <citation type="journal article" date="2023" name="Plants (Basel)">
        <title>Bridging the Gap: Combining Genomics and Transcriptomics Approaches to Understand Stylosanthes scabra, an Orphan Legume from the Brazilian Caatinga.</title>
        <authorList>
            <person name="Ferreira-Neto J.R.C."/>
            <person name="da Silva M.D."/>
            <person name="Binneck E."/>
            <person name="de Melo N.F."/>
            <person name="da Silva R.H."/>
            <person name="de Melo A.L.T.M."/>
            <person name="Pandolfi V."/>
            <person name="Bustamante F.O."/>
            <person name="Brasileiro-Vidal A.C."/>
            <person name="Benko-Iseppon A.M."/>
        </authorList>
    </citation>
    <scope>NUCLEOTIDE SEQUENCE [LARGE SCALE GENOMIC DNA]</scope>
    <source>
        <tissue evidence="2">Leaves</tissue>
    </source>
</reference>
<comment type="caution">
    <text evidence="2">The sequence shown here is derived from an EMBL/GenBank/DDBJ whole genome shotgun (WGS) entry which is preliminary data.</text>
</comment>
<dbReference type="Proteomes" id="UP001341840">
    <property type="component" value="Unassembled WGS sequence"/>
</dbReference>
<feature type="region of interest" description="Disordered" evidence="1">
    <location>
        <begin position="31"/>
        <end position="57"/>
    </location>
</feature>